<sequence>MRECVIQVTPRQDHYDGICYMMWCGQTTFGRIITSHPALEGTFCAPSKWCELGRCVPWPGSKASPTQQVPTVCNIYCFYHKSLSAEFQKVLLTRTCAVRIRQSSYSDKYLWMFQRVDGQWSLWSSVSCSSCSCPSLAGAIGLTIQKRTCSNPYPSNGGLECVGATSRAIVCNQHCSRPLKTVDEYIGEKCTEHKRLKNDHELTGTGSQLNRYPQRACKVFCDVSSTYGSQRNYRFFGDNLPNGAPCGNGRYCLEGECLVLSCNENALVTRDVACPSERCSSNSVTFTNATGRWTDWSSWTFCSQSCGNGFRERTRWCLNGHCDGDSTERTVCFSSPCPTPSSNSDDSWSEWTSWNQCSVTCDKGSQARYRRCISSSHTSLGTSCPGNSMEIRPCDMGSCNLGTVGLWGHWTEWTICSTSCGPGIQTRNRFCTKEPCDGSAQSRMSCNLGECATPSHWSQWESWSECSKLCGRGLRSRTRKCPDKNCFGGRIEQQFCNEQPCISTSGQWSGWSGWGSCSVSCGSGIRRRTRHCQYGNCDGSHKDSATCNQGPCGETDATWGGKQQNSSDDKLTLIDKSSVPYNQETTPVTAAESTTETSTHPSIHPPAFTVNLTETTTMSQHTTVLHNYTLFEDNLTDITTQLTTFSTPTLKPDLIDSSSTITLATKPIPVNNENQFQPPKKKIRRFWMFANGTLSSQHEIDPVILESFVKQAETALTNAISARTNETDSVSTEITSKTVIVGVIGRRAQRHAGTEYANEFGNVMVQECVLAMNMNERLVAYGFASFDRCAFVRRGSYSSISLGE</sequence>
<dbReference type="PANTHER" id="PTHR22906:SF21">
    <property type="entry name" value="SEMA DOMAIN-CONTAINING PROTEIN"/>
    <property type="match status" value="1"/>
</dbReference>
<evidence type="ECO:0000256" key="6">
    <source>
        <dbReference type="ARBA" id="ARBA00023180"/>
    </source>
</evidence>
<dbReference type="Pfam" id="PF17771">
    <property type="entry name" value="ADAMTS_CR_2"/>
    <property type="match status" value="1"/>
</dbReference>
<reference evidence="10 11" key="2">
    <citation type="submission" date="2018-11" db="EMBL/GenBank/DDBJ databases">
        <authorList>
            <consortium name="Pathogen Informatics"/>
        </authorList>
    </citation>
    <scope>NUCLEOTIDE SEQUENCE [LARGE SCALE GENOMIC DNA]</scope>
</reference>
<keyword evidence="4" id="KW-0862">Zinc</keyword>
<evidence type="ECO:0000259" key="8">
    <source>
        <dbReference type="Pfam" id="PF17771"/>
    </source>
</evidence>
<dbReference type="InterPro" id="IPR052065">
    <property type="entry name" value="Compl_asym_regulator"/>
</dbReference>
<proteinExistence type="predicted"/>
<dbReference type="SMART" id="SM00209">
    <property type="entry name" value="TSP1"/>
    <property type="match status" value="6"/>
</dbReference>
<dbReference type="FunFam" id="2.20.100.10:FF:000001">
    <property type="entry name" value="semaphorin-5A isoform X1"/>
    <property type="match status" value="1"/>
</dbReference>
<dbReference type="AlphaFoldDB" id="A0A0M3K300"/>
<dbReference type="Gene3D" id="2.20.100.10">
    <property type="entry name" value="Thrombospondin type-1 (TSP1) repeat"/>
    <property type="match status" value="6"/>
</dbReference>
<dbReference type="Proteomes" id="UP000267096">
    <property type="component" value="Unassembled WGS sequence"/>
</dbReference>
<dbReference type="Pfam" id="PF25379">
    <property type="entry name" value="Adt-1"/>
    <property type="match status" value="1"/>
</dbReference>
<evidence type="ECO:0000256" key="1">
    <source>
        <dbReference type="ARBA" id="ARBA00022723"/>
    </source>
</evidence>
<name>A0A0M3K300_ANISI</name>
<feature type="domain" description="ADAMTS cysteine-rich" evidence="8">
    <location>
        <begin position="13"/>
        <end position="56"/>
    </location>
</feature>
<evidence type="ECO:0000313" key="11">
    <source>
        <dbReference type="Proteomes" id="UP000267096"/>
    </source>
</evidence>
<dbReference type="PROSITE" id="PS50092">
    <property type="entry name" value="TSP1"/>
    <property type="match status" value="6"/>
</dbReference>
<reference evidence="12" key="1">
    <citation type="submission" date="2017-02" db="UniProtKB">
        <authorList>
            <consortium name="WormBaseParasite"/>
        </authorList>
    </citation>
    <scope>IDENTIFICATION</scope>
</reference>
<keyword evidence="11" id="KW-1185">Reference proteome</keyword>
<evidence type="ECO:0000256" key="5">
    <source>
        <dbReference type="ARBA" id="ARBA00023157"/>
    </source>
</evidence>
<dbReference type="Gene3D" id="3.40.1620.60">
    <property type="match status" value="1"/>
</dbReference>
<dbReference type="InterPro" id="IPR000884">
    <property type="entry name" value="TSP1_rpt"/>
</dbReference>
<dbReference type="EMBL" id="UYRR01031904">
    <property type="protein sequence ID" value="VDK53212.1"/>
    <property type="molecule type" value="Genomic_DNA"/>
</dbReference>
<dbReference type="InterPro" id="IPR036383">
    <property type="entry name" value="TSP1_rpt_sf"/>
</dbReference>
<dbReference type="WBParaSite" id="ASIM_0001532901-mRNA-1">
    <property type="protein sequence ID" value="ASIM_0001532901-mRNA-1"/>
    <property type="gene ID" value="ASIM_0001532901"/>
</dbReference>
<dbReference type="GO" id="GO:0016787">
    <property type="term" value="F:hydrolase activity"/>
    <property type="evidence" value="ECO:0007669"/>
    <property type="project" value="UniProtKB-KW"/>
</dbReference>
<protein>
    <submittedName>
        <fullName evidence="12">ADAMTS-like protease (inferred by orthology to a C. elegans protein)</fullName>
    </submittedName>
</protein>
<dbReference type="GO" id="GO:0046872">
    <property type="term" value="F:metal ion binding"/>
    <property type="evidence" value="ECO:0007669"/>
    <property type="project" value="UniProtKB-KW"/>
</dbReference>
<dbReference type="Pfam" id="PF00090">
    <property type="entry name" value="TSP_1"/>
    <property type="match status" value="5"/>
</dbReference>
<gene>
    <name evidence="10" type="ORF">ASIM_LOCUS14739</name>
</gene>
<feature type="compositionally biased region" description="Low complexity" evidence="7">
    <location>
        <begin position="584"/>
        <end position="606"/>
    </location>
</feature>
<organism evidence="12">
    <name type="scientific">Anisakis simplex</name>
    <name type="common">Herring worm</name>
    <dbReference type="NCBI Taxonomy" id="6269"/>
    <lineage>
        <taxon>Eukaryota</taxon>
        <taxon>Metazoa</taxon>
        <taxon>Ecdysozoa</taxon>
        <taxon>Nematoda</taxon>
        <taxon>Chromadorea</taxon>
        <taxon>Rhabditida</taxon>
        <taxon>Spirurina</taxon>
        <taxon>Ascaridomorpha</taxon>
        <taxon>Ascaridoidea</taxon>
        <taxon>Anisakidae</taxon>
        <taxon>Anisakis</taxon>
        <taxon>Anisakis simplex complex</taxon>
    </lineage>
</organism>
<evidence type="ECO:0000256" key="4">
    <source>
        <dbReference type="ARBA" id="ARBA00022833"/>
    </source>
</evidence>
<evidence type="ECO:0000313" key="12">
    <source>
        <dbReference type="WBParaSite" id="ASIM_0001532901-mRNA-1"/>
    </source>
</evidence>
<evidence type="ECO:0000313" key="10">
    <source>
        <dbReference type="EMBL" id="VDK53212.1"/>
    </source>
</evidence>
<dbReference type="InterPro" id="IPR041645">
    <property type="entry name" value="ADAMTS_CR_2"/>
</dbReference>
<keyword evidence="3" id="KW-0378">Hydrolase</keyword>
<evidence type="ECO:0000256" key="3">
    <source>
        <dbReference type="ARBA" id="ARBA00022801"/>
    </source>
</evidence>
<dbReference type="InterPro" id="IPR057401">
    <property type="entry name" value="Adt-1/2-like_dom"/>
</dbReference>
<evidence type="ECO:0000259" key="9">
    <source>
        <dbReference type="Pfam" id="PF25379"/>
    </source>
</evidence>
<keyword evidence="6" id="KW-0325">Glycoprotein</keyword>
<evidence type="ECO:0000256" key="2">
    <source>
        <dbReference type="ARBA" id="ARBA00022737"/>
    </source>
</evidence>
<dbReference type="PANTHER" id="PTHR22906">
    <property type="entry name" value="PROPERDIN"/>
    <property type="match status" value="1"/>
</dbReference>
<evidence type="ECO:0000256" key="7">
    <source>
        <dbReference type="SAM" id="MobiDB-lite"/>
    </source>
</evidence>
<dbReference type="OrthoDB" id="446173at2759"/>
<keyword evidence="5" id="KW-1015">Disulfide bond</keyword>
<dbReference type="SUPFAM" id="SSF82895">
    <property type="entry name" value="TSP-1 type 1 repeat"/>
    <property type="match status" value="5"/>
</dbReference>
<keyword evidence="2" id="KW-0677">Repeat</keyword>
<accession>A0A0M3K300</accession>
<keyword evidence="1" id="KW-0479">Metal-binding</keyword>
<feature type="domain" description="Adt-1/2-like" evidence="9">
    <location>
        <begin position="183"/>
        <end position="264"/>
    </location>
</feature>
<feature type="region of interest" description="Disordered" evidence="7">
    <location>
        <begin position="573"/>
        <end position="606"/>
    </location>
</feature>